<evidence type="ECO:0000313" key="2">
    <source>
        <dbReference type="EMBL" id="ELS57259.1"/>
    </source>
</evidence>
<dbReference type="AlphaFoldDB" id="L8PMN7"/>
<protein>
    <submittedName>
        <fullName evidence="2">Uncharacterized protein</fullName>
    </submittedName>
</protein>
<feature type="compositionally biased region" description="Basic residues" evidence="1">
    <location>
        <begin position="42"/>
        <end position="52"/>
    </location>
</feature>
<dbReference type="EMBL" id="AMLP01000061">
    <property type="protein sequence ID" value="ELS57259.1"/>
    <property type="molecule type" value="Genomic_DNA"/>
</dbReference>
<accession>L8PMN7</accession>
<proteinExistence type="predicted"/>
<reference evidence="2 3" key="1">
    <citation type="journal article" date="2013" name="Genome Announc.">
        <title>Draft Genome Sequence of Streptomyces viridochromogenes Strain Tu57, Producer of Avilamycin.</title>
        <authorList>
            <person name="Gruning B.A."/>
            <person name="Erxleben A."/>
            <person name="Hahnlein A."/>
            <person name="Gunther S."/>
        </authorList>
    </citation>
    <scope>NUCLEOTIDE SEQUENCE [LARGE SCALE GENOMIC DNA]</scope>
    <source>
        <strain evidence="2 3">Tue57</strain>
    </source>
</reference>
<feature type="region of interest" description="Disordered" evidence="1">
    <location>
        <begin position="37"/>
        <end position="70"/>
    </location>
</feature>
<evidence type="ECO:0000256" key="1">
    <source>
        <dbReference type="SAM" id="MobiDB-lite"/>
    </source>
</evidence>
<sequence>MRRRLFISLAVIREPAFDGVDNSLVVIVPGGRRISDLGQRGTCHRGHRKARHQPAQSGSHAKPFLECHGPNMPPTTPPTCMDEKPYVTAPGFYSFR</sequence>
<organism evidence="2 3">
    <name type="scientific">Streptomyces viridochromogenes Tue57</name>
    <dbReference type="NCBI Taxonomy" id="1160705"/>
    <lineage>
        <taxon>Bacteria</taxon>
        <taxon>Bacillati</taxon>
        <taxon>Actinomycetota</taxon>
        <taxon>Actinomycetes</taxon>
        <taxon>Kitasatosporales</taxon>
        <taxon>Streptomycetaceae</taxon>
        <taxon>Streptomyces</taxon>
    </lineage>
</organism>
<dbReference type="Proteomes" id="UP000011205">
    <property type="component" value="Unassembled WGS sequence"/>
</dbReference>
<gene>
    <name evidence="2" type="ORF">STVIR_1700</name>
</gene>
<comment type="caution">
    <text evidence="2">The sequence shown here is derived from an EMBL/GenBank/DDBJ whole genome shotgun (WGS) entry which is preliminary data.</text>
</comment>
<dbReference type="PATRIC" id="fig|1160705.3.peg.1696"/>
<evidence type="ECO:0000313" key="3">
    <source>
        <dbReference type="Proteomes" id="UP000011205"/>
    </source>
</evidence>
<name>L8PMN7_STRVR</name>